<protein>
    <submittedName>
        <fullName evidence="1">Uncharacterized protein</fullName>
    </submittedName>
</protein>
<gene>
    <name evidence="1" type="ORF">CSSPTR1EN2_LOCUS17155</name>
</gene>
<keyword evidence="2" id="KW-1185">Reference proteome</keyword>
<accession>A0ABP0UKW1</accession>
<organism evidence="1 2">
    <name type="scientific">Sphagnum troendelagicum</name>
    <dbReference type="NCBI Taxonomy" id="128251"/>
    <lineage>
        <taxon>Eukaryota</taxon>
        <taxon>Viridiplantae</taxon>
        <taxon>Streptophyta</taxon>
        <taxon>Embryophyta</taxon>
        <taxon>Bryophyta</taxon>
        <taxon>Sphagnophytina</taxon>
        <taxon>Sphagnopsida</taxon>
        <taxon>Sphagnales</taxon>
        <taxon>Sphagnaceae</taxon>
        <taxon>Sphagnum</taxon>
    </lineage>
</organism>
<name>A0ABP0UKW1_9BRYO</name>
<evidence type="ECO:0000313" key="1">
    <source>
        <dbReference type="EMBL" id="CAK9224085.1"/>
    </source>
</evidence>
<sequence>MQLLKPCWMWSMDRMLILESNAVAQAMVDVEYGYNTAPGIQCSSQAMVDAGYGHEADPRFQWELAAAAQAMVDVELYEHEAEESSEEEADLDCNCKRNIDIWNDVDGFRLLKEGQAPLECST</sequence>
<dbReference type="EMBL" id="OZ019896">
    <property type="protein sequence ID" value="CAK9224085.1"/>
    <property type="molecule type" value="Genomic_DNA"/>
</dbReference>
<evidence type="ECO:0000313" key="2">
    <source>
        <dbReference type="Proteomes" id="UP001497512"/>
    </source>
</evidence>
<dbReference type="Proteomes" id="UP001497512">
    <property type="component" value="Chromosome 4"/>
</dbReference>
<proteinExistence type="predicted"/>
<reference evidence="1" key="1">
    <citation type="submission" date="2024-02" db="EMBL/GenBank/DDBJ databases">
        <authorList>
            <consortium name="ELIXIR-Norway"/>
            <consortium name="Elixir Norway"/>
        </authorList>
    </citation>
    <scope>NUCLEOTIDE SEQUENCE</scope>
</reference>